<proteinExistence type="predicted"/>
<sequence length="127" mass="13539">MFRGGGPGATGHPEILRGSRAVSVADIERAIAHLHAAVTRCDMEALANCFHAQRKYRAGAVLPASWPLMIGMPHGCSRARASSFPGRSLPPAEGTAVPERMPVVPPSPTKLGHRVNLHASFRSEVWA</sequence>
<gene>
    <name evidence="2" type="ORF">GCM10009090_21980</name>
</gene>
<reference evidence="2" key="2">
    <citation type="submission" date="2020-09" db="EMBL/GenBank/DDBJ databases">
        <authorList>
            <person name="Sun Q."/>
            <person name="Ohkuma M."/>
        </authorList>
    </citation>
    <scope>NUCLEOTIDE SEQUENCE</scope>
    <source>
        <strain evidence="2">JCM 13306</strain>
    </source>
</reference>
<protein>
    <submittedName>
        <fullName evidence="2">Uncharacterized protein</fullName>
    </submittedName>
</protein>
<comment type="caution">
    <text evidence="2">The sequence shown here is derived from an EMBL/GenBank/DDBJ whole genome shotgun (WGS) entry which is preliminary data.</text>
</comment>
<accession>A0A919KID6</accession>
<feature type="region of interest" description="Disordered" evidence="1">
    <location>
        <begin position="80"/>
        <end position="109"/>
    </location>
</feature>
<keyword evidence="3" id="KW-1185">Reference proteome</keyword>
<evidence type="ECO:0000256" key="1">
    <source>
        <dbReference type="SAM" id="MobiDB-lite"/>
    </source>
</evidence>
<evidence type="ECO:0000313" key="2">
    <source>
        <dbReference type="EMBL" id="GHH54722.1"/>
    </source>
</evidence>
<dbReference type="EMBL" id="BNBA01000016">
    <property type="protein sequence ID" value="GHH54722.1"/>
    <property type="molecule type" value="Genomic_DNA"/>
</dbReference>
<name>A0A919KID6_9XANT</name>
<dbReference type="AlphaFoldDB" id="A0A919KID6"/>
<organism evidence="2 3">
    <name type="scientific">Xanthomonas boreopolis</name>
    <dbReference type="NCBI Taxonomy" id="86183"/>
    <lineage>
        <taxon>Bacteria</taxon>
        <taxon>Pseudomonadati</taxon>
        <taxon>Pseudomonadota</taxon>
        <taxon>Gammaproteobacteria</taxon>
        <taxon>Lysobacterales</taxon>
        <taxon>Lysobacteraceae</taxon>
        <taxon>Xanthomonas</taxon>
    </lineage>
</organism>
<dbReference type="Proteomes" id="UP000623958">
    <property type="component" value="Unassembled WGS sequence"/>
</dbReference>
<evidence type="ECO:0000313" key="3">
    <source>
        <dbReference type="Proteomes" id="UP000623958"/>
    </source>
</evidence>
<reference evidence="2" key="1">
    <citation type="journal article" date="2014" name="Int. J. Syst. Evol. Microbiol.">
        <title>Complete genome sequence of Corynebacterium casei LMG S-19264T (=DSM 44701T), isolated from a smear-ripened cheese.</title>
        <authorList>
            <consortium name="US DOE Joint Genome Institute (JGI-PGF)"/>
            <person name="Walter F."/>
            <person name="Albersmeier A."/>
            <person name="Kalinowski J."/>
            <person name="Ruckert C."/>
        </authorList>
    </citation>
    <scope>NUCLEOTIDE SEQUENCE</scope>
    <source>
        <strain evidence="2">JCM 13306</strain>
    </source>
</reference>